<gene>
    <name evidence="3" type="ORF">TSTA_098660</name>
</gene>
<evidence type="ECO:0000313" key="4">
    <source>
        <dbReference type="Proteomes" id="UP000001745"/>
    </source>
</evidence>
<dbReference type="HOGENOM" id="CLU_023205_16_8_1"/>
<dbReference type="GO" id="GO:0016491">
    <property type="term" value="F:oxidoreductase activity"/>
    <property type="evidence" value="ECO:0007669"/>
    <property type="project" value="UniProtKB-KW"/>
</dbReference>
<dbReference type="InterPro" id="IPR036812">
    <property type="entry name" value="NAD(P)_OxRdtase_dom_sf"/>
</dbReference>
<organism evidence="3 4">
    <name type="scientific">Talaromyces stipitatus (strain ATCC 10500 / CBS 375.48 / QM 6759 / NRRL 1006)</name>
    <name type="common">Penicillium stipitatum</name>
    <dbReference type="NCBI Taxonomy" id="441959"/>
    <lineage>
        <taxon>Eukaryota</taxon>
        <taxon>Fungi</taxon>
        <taxon>Dikarya</taxon>
        <taxon>Ascomycota</taxon>
        <taxon>Pezizomycotina</taxon>
        <taxon>Eurotiomycetes</taxon>
        <taxon>Eurotiomycetidae</taxon>
        <taxon>Eurotiales</taxon>
        <taxon>Trichocomaceae</taxon>
        <taxon>Talaromyces</taxon>
        <taxon>Talaromyces sect. Talaromyces</taxon>
    </lineage>
</organism>
<evidence type="ECO:0000313" key="3">
    <source>
        <dbReference type="EMBL" id="EED13609.1"/>
    </source>
</evidence>
<keyword evidence="4" id="KW-1185">Reference proteome</keyword>
<dbReference type="AlphaFoldDB" id="B8MMP2"/>
<dbReference type="EMBL" id="EQ962658">
    <property type="protein sequence ID" value="EED13609.1"/>
    <property type="molecule type" value="Genomic_DNA"/>
</dbReference>
<keyword evidence="1" id="KW-0560">Oxidoreductase</keyword>
<dbReference type="Gene3D" id="3.20.20.100">
    <property type="entry name" value="NADP-dependent oxidoreductase domain"/>
    <property type="match status" value="1"/>
</dbReference>
<dbReference type="VEuPathDB" id="FungiDB:TSTA_098660"/>
<dbReference type="InterPro" id="IPR023210">
    <property type="entry name" value="NADP_OxRdtase_dom"/>
</dbReference>
<dbReference type="PANTHER" id="PTHR43625:SF40">
    <property type="entry name" value="ALDO-KETO REDUCTASE YAKC [NADP(+)]"/>
    <property type="match status" value="1"/>
</dbReference>
<accession>B8MMP2</accession>
<dbReference type="eggNOG" id="KOG1575">
    <property type="taxonomic scope" value="Eukaryota"/>
</dbReference>
<dbReference type="OrthoDB" id="37537at2759"/>
<dbReference type="PhylomeDB" id="B8MMP2"/>
<dbReference type="Pfam" id="PF00248">
    <property type="entry name" value="Aldo_ket_red"/>
    <property type="match status" value="1"/>
</dbReference>
<reference evidence="4" key="1">
    <citation type="journal article" date="2015" name="Genome Announc.">
        <title>Genome sequence of the AIDS-associated pathogen Penicillium marneffei (ATCC18224) and its near taxonomic relative Talaromyces stipitatus (ATCC10500).</title>
        <authorList>
            <person name="Nierman W.C."/>
            <person name="Fedorova-Abrams N.D."/>
            <person name="Andrianopoulos A."/>
        </authorList>
    </citation>
    <scope>NUCLEOTIDE SEQUENCE [LARGE SCALE GENOMIC DNA]</scope>
    <source>
        <strain evidence="4">ATCC 10500 / CBS 375.48 / QM 6759 / NRRL 1006</strain>
    </source>
</reference>
<evidence type="ECO:0000256" key="1">
    <source>
        <dbReference type="ARBA" id="ARBA00023002"/>
    </source>
</evidence>
<dbReference type="PANTHER" id="PTHR43625">
    <property type="entry name" value="AFLATOXIN B1 ALDEHYDE REDUCTASE"/>
    <property type="match status" value="1"/>
</dbReference>
<dbReference type="RefSeq" id="XP_002485847.1">
    <property type="nucleotide sequence ID" value="XM_002485802.1"/>
</dbReference>
<name>B8MMP2_TALSN</name>
<dbReference type="GeneID" id="8099694"/>
<dbReference type="SUPFAM" id="SSF51430">
    <property type="entry name" value="NAD(P)-linked oxidoreductase"/>
    <property type="match status" value="1"/>
</dbReference>
<dbReference type="InterPro" id="IPR050791">
    <property type="entry name" value="Aldo-Keto_reductase"/>
</dbReference>
<dbReference type="OMA" id="MHGFASA"/>
<feature type="domain" description="NADP-dependent oxidoreductase" evidence="2">
    <location>
        <begin position="21"/>
        <end position="104"/>
    </location>
</feature>
<sequence>MATLSKVPTRAFGKHGPNLSRLGLGLMNNSGVFNLPPPDAERFVLLDHAYNRGETFWDTADEYGNSEYLLGKWFDANPEKRNDIFLSTEFGIRHVNDSLSPNSLID</sequence>
<proteinExistence type="predicted"/>
<dbReference type="GO" id="GO:0005737">
    <property type="term" value="C:cytoplasm"/>
    <property type="evidence" value="ECO:0007669"/>
    <property type="project" value="TreeGrafter"/>
</dbReference>
<evidence type="ECO:0000259" key="2">
    <source>
        <dbReference type="Pfam" id="PF00248"/>
    </source>
</evidence>
<protein>
    <recommendedName>
        <fullName evidence="2">NADP-dependent oxidoreductase domain-containing protein</fullName>
    </recommendedName>
</protein>
<dbReference type="STRING" id="441959.B8MMP2"/>
<dbReference type="InParanoid" id="B8MMP2"/>
<dbReference type="Proteomes" id="UP000001745">
    <property type="component" value="Unassembled WGS sequence"/>
</dbReference>